<dbReference type="Gene3D" id="3.90.1340.10">
    <property type="entry name" value="Phage tail collar domain"/>
    <property type="match status" value="1"/>
</dbReference>
<gene>
    <name evidence="3" type="primary">rhiB</name>
    <name evidence="3" type="ORF">MICAB_990003</name>
</gene>
<evidence type="ECO:0000313" key="3">
    <source>
        <dbReference type="EMBL" id="CCI00574.1"/>
    </source>
</evidence>
<dbReference type="AlphaFoldDB" id="I4FY13"/>
<proteinExistence type="predicted"/>
<reference evidence="3 4" key="1">
    <citation type="submission" date="2012-04" db="EMBL/GenBank/DDBJ databases">
        <authorList>
            <person name="Genoscope - CEA"/>
        </authorList>
    </citation>
    <scope>NUCLEOTIDE SEQUENCE [LARGE SCALE GENOMIC DNA]</scope>
    <source>
        <strain evidence="3 4">9717</strain>
    </source>
</reference>
<comment type="caution">
    <text evidence="3">The sequence shown here is derived from an EMBL/GenBank/DDBJ whole genome shotgun (WGS) entry which is preliminary data.</text>
</comment>
<dbReference type="Pfam" id="PF07484">
    <property type="entry name" value="Collar"/>
    <property type="match status" value="1"/>
</dbReference>
<sequence length="196" mass="21100">MLNGVPIGTVCPFAGQIHPITGDINNIWTSSGCSSQNAQAESLNANIPITYPEAYGWMLCDGRYLEIDAYPELFAVIGTLYGKQGDNKFRLPDYRGLFMRGVDAGSGLDPDAAERIGPEGMGKSSGIGSLQCDALQQHQHDYNAILLSAQAQPGTGSVGQTSEIKQTTGPDSPPARVSIYETRPKNISVNYIIKYR</sequence>
<dbReference type="InterPro" id="IPR037053">
    <property type="entry name" value="Phage_tail_collar_dom_sf"/>
</dbReference>
<dbReference type="Proteomes" id="UP000003172">
    <property type="component" value="Unassembled WGS sequence"/>
</dbReference>
<accession>I4FY13</accession>
<name>I4FY13_MICAE</name>
<dbReference type="SUPFAM" id="SSF88874">
    <property type="entry name" value="Receptor-binding domain of short tail fibre protein gp12"/>
    <property type="match status" value="1"/>
</dbReference>
<evidence type="ECO:0000259" key="2">
    <source>
        <dbReference type="Pfam" id="PF07484"/>
    </source>
</evidence>
<dbReference type="EMBL" id="CAII01000892">
    <property type="protein sequence ID" value="CCI00574.1"/>
    <property type="molecule type" value="Genomic_DNA"/>
</dbReference>
<evidence type="ECO:0000313" key="4">
    <source>
        <dbReference type="Proteomes" id="UP000003172"/>
    </source>
</evidence>
<feature type="domain" description="Phage tail collar" evidence="2">
    <location>
        <begin position="54"/>
        <end position="99"/>
    </location>
</feature>
<organism evidence="3 4">
    <name type="scientific">Microcystis aeruginosa PCC 9717</name>
    <dbReference type="NCBI Taxonomy" id="1160286"/>
    <lineage>
        <taxon>Bacteria</taxon>
        <taxon>Bacillati</taxon>
        <taxon>Cyanobacteriota</taxon>
        <taxon>Cyanophyceae</taxon>
        <taxon>Oscillatoriophycideae</taxon>
        <taxon>Chroococcales</taxon>
        <taxon>Microcystaceae</taxon>
        <taxon>Microcystis</taxon>
    </lineage>
</organism>
<feature type="region of interest" description="Disordered" evidence="1">
    <location>
        <begin position="153"/>
        <end position="175"/>
    </location>
</feature>
<dbReference type="InterPro" id="IPR011083">
    <property type="entry name" value="Phage_tail_collar_dom"/>
</dbReference>
<dbReference type="RefSeq" id="WP_002757630.1">
    <property type="nucleotide sequence ID" value="NZ_HE972671.1"/>
</dbReference>
<protein>
    <submittedName>
        <fullName evidence="3">Protein rhiB</fullName>
    </submittedName>
</protein>
<feature type="compositionally biased region" description="Polar residues" evidence="1">
    <location>
        <begin position="153"/>
        <end position="170"/>
    </location>
</feature>
<dbReference type="HOGENOM" id="CLU_096063_0_0_3"/>
<evidence type="ECO:0000256" key="1">
    <source>
        <dbReference type="SAM" id="MobiDB-lite"/>
    </source>
</evidence>